<gene>
    <name evidence="4" type="ORF">E6C27_scaffold497G00270</name>
</gene>
<dbReference type="Proteomes" id="UP000321393">
    <property type="component" value="Unassembled WGS sequence"/>
</dbReference>
<dbReference type="EMBL" id="SSTE01007192">
    <property type="protein sequence ID" value="KAA0057555.1"/>
    <property type="molecule type" value="Genomic_DNA"/>
</dbReference>
<evidence type="ECO:0000313" key="5">
    <source>
        <dbReference type="Proteomes" id="UP000321393"/>
    </source>
</evidence>
<sequence>MRYPIVGGDRRCSSPVVLDTDFLAEEIDGETDDSDADLDHWSTESVEEITVSTNASTVASTVRSAGASVAASISAASSEDEKDQQVTWAGFDILEVEPYIIRHILLLGYLNGFQVLDVEDDSNFKELVSKRGGPVSFLQIHPSPAKSGTPPAKPDRHDVLRRSHPLLLIVAGEESKDVAMGQNHSPMGVHPGSCANSHNAVQFYSLKSHSYVHVLRFRSAVCMVRCSSQIVAVGLATQIYCFDAITLEVVFSVLTSPVPEISGQGTTGTNVGYGPMAVGPRWLAYPSVGPVPSTTVPLSSQCLFPSQGVNPSSLPGSDRTKAHYPVKSGKQLAAGIFNLGGTGYKTWSKYCQDLNLNKYNFLIESNSGWKAGRRVGVETDYPGMVAVKDFLTRAIITQFRAHTSPISALCFDPSGTLLVTASIYGNNINIFRIIPNSRSGSSGLSFDCNSSHVHLYKLHRGITSAMIQDICFSNYSQWVAIVSAKGTCHVFLLSPFGGEAGFRILNSQGEEPCLLPVLTLPWWSTSSLMINQQSFPPPPPVTLSVVSRIKYSSFGWLNTVNNSVGSGKGFVPSGAVAAIFHNTLSHNIQHVNSKPNSLEHLLVYTPSGHVVQHELLPSFGVEPSLHSSRTESSSFLHMQEDDLKLKVEPIQWWDACRRSDYSERGECIHDSSSDGQDVAKTKTIQNERTDTEETHELDFQEINDGSSADEVLRVRGRSGITHEQSHWFLSNAEVQLSSGRVPIWQNSKIYVMSSPRINSIAGGEFEIEKVPVQEIEVREKELLPCFDHCLSLKSGCNDRGLLLGRCISPTSSEIYQSEVKVTEEIVVICHSKPASLSSTESSDGGSSRRMESFIDFDQASCEKSCTPLCQHLNEMYWEKRATESFTTPKSSNILVEGSRIDGSPCDLHFSNSDFGFPSIEQVSSKTPPFNEVTFEHICQEEPCKVLEANVGCQDINDISTDHVDSVEYENICSDENDKIFGDMFTSSEEG</sequence>
<dbReference type="InterPro" id="IPR036322">
    <property type="entry name" value="WD40_repeat_dom_sf"/>
</dbReference>
<comment type="subcellular location">
    <subcellularLocation>
        <location evidence="1">Preautophagosomal structure</location>
    </subcellularLocation>
</comment>
<dbReference type="InterPro" id="IPR001680">
    <property type="entry name" value="WD40_rpt"/>
</dbReference>
<dbReference type="InterPro" id="IPR048382">
    <property type="entry name" value="BCAS3_WD40"/>
</dbReference>
<dbReference type="SMART" id="SM00320">
    <property type="entry name" value="WD40"/>
    <property type="match status" value="3"/>
</dbReference>
<feature type="domain" description="BCAS3 WD40" evidence="3">
    <location>
        <begin position="104"/>
        <end position="286"/>
    </location>
</feature>
<dbReference type="InterPro" id="IPR022175">
    <property type="entry name" value="BCAS3_dom"/>
</dbReference>
<dbReference type="AlphaFoldDB" id="A0A5A7UVG7"/>
<evidence type="ECO:0000256" key="1">
    <source>
        <dbReference type="ARBA" id="ARBA00004329"/>
    </source>
</evidence>
<proteinExistence type="predicted"/>
<evidence type="ECO:0000313" key="4">
    <source>
        <dbReference type="EMBL" id="KAA0057555.1"/>
    </source>
</evidence>
<dbReference type="Gene3D" id="2.130.10.10">
    <property type="entry name" value="YVTN repeat-like/Quinoprotein amine dehydrogenase"/>
    <property type="match status" value="1"/>
</dbReference>
<dbReference type="InterPro" id="IPR045142">
    <property type="entry name" value="BCAS3-like"/>
</dbReference>
<dbReference type="SUPFAM" id="SSF50978">
    <property type="entry name" value="WD40 repeat-like"/>
    <property type="match status" value="1"/>
</dbReference>
<organism evidence="4 5">
    <name type="scientific">Cucumis melo var. makuwa</name>
    <name type="common">Oriental melon</name>
    <dbReference type="NCBI Taxonomy" id="1194695"/>
    <lineage>
        <taxon>Eukaryota</taxon>
        <taxon>Viridiplantae</taxon>
        <taxon>Streptophyta</taxon>
        <taxon>Embryophyta</taxon>
        <taxon>Tracheophyta</taxon>
        <taxon>Spermatophyta</taxon>
        <taxon>Magnoliopsida</taxon>
        <taxon>eudicotyledons</taxon>
        <taxon>Gunneridae</taxon>
        <taxon>Pentapetalae</taxon>
        <taxon>rosids</taxon>
        <taxon>fabids</taxon>
        <taxon>Cucurbitales</taxon>
        <taxon>Cucurbitaceae</taxon>
        <taxon>Benincaseae</taxon>
        <taxon>Cucumis</taxon>
    </lineage>
</organism>
<dbReference type="PANTHER" id="PTHR13268">
    <property type="entry name" value="BREAST CARCINOMA AMPLIFIED SEQUENCE 3"/>
    <property type="match status" value="1"/>
</dbReference>
<dbReference type="GO" id="GO:0006914">
    <property type="term" value="P:autophagy"/>
    <property type="evidence" value="ECO:0007669"/>
    <property type="project" value="InterPro"/>
</dbReference>
<dbReference type="OrthoDB" id="25778at2759"/>
<evidence type="ECO:0000259" key="2">
    <source>
        <dbReference type="Pfam" id="PF12490"/>
    </source>
</evidence>
<dbReference type="Pfam" id="PF12490">
    <property type="entry name" value="BCAS3"/>
    <property type="match status" value="1"/>
</dbReference>
<evidence type="ECO:0000259" key="3">
    <source>
        <dbReference type="Pfam" id="PF21034"/>
    </source>
</evidence>
<name>A0A5A7UVG7_CUCMM</name>
<dbReference type="PANTHER" id="PTHR13268:SF0">
    <property type="entry name" value="BCAS3 MICROTUBULE ASSOCIATED CELL MIGRATION FACTOR"/>
    <property type="match status" value="1"/>
</dbReference>
<dbReference type="Pfam" id="PF21034">
    <property type="entry name" value="BCAS3_WD40"/>
    <property type="match status" value="2"/>
</dbReference>
<reference evidence="4 5" key="1">
    <citation type="submission" date="2019-08" db="EMBL/GenBank/DDBJ databases">
        <title>Draft genome sequences of two oriental melons (Cucumis melo L. var makuwa).</title>
        <authorList>
            <person name="Kwon S.-Y."/>
        </authorList>
    </citation>
    <scope>NUCLEOTIDE SEQUENCE [LARGE SCALE GENOMIC DNA]</scope>
    <source>
        <strain evidence="5">cv. SW 3</strain>
        <tissue evidence="4">Leaf</tissue>
    </source>
</reference>
<dbReference type="GO" id="GO:0000407">
    <property type="term" value="C:phagophore assembly site"/>
    <property type="evidence" value="ECO:0007669"/>
    <property type="project" value="UniProtKB-SubCell"/>
</dbReference>
<feature type="domain" description="BCAS3 WD40" evidence="3">
    <location>
        <begin position="388"/>
        <end position="504"/>
    </location>
</feature>
<dbReference type="InterPro" id="IPR015943">
    <property type="entry name" value="WD40/YVTN_repeat-like_dom_sf"/>
</dbReference>
<protein>
    <submittedName>
        <fullName evidence="4">Autophagy-related protein 18g isoform X1</fullName>
    </submittedName>
</protein>
<comment type="caution">
    <text evidence="4">The sequence shown here is derived from an EMBL/GenBank/DDBJ whole genome shotgun (WGS) entry which is preliminary data.</text>
</comment>
<accession>A0A5A7UVG7</accession>
<feature type="domain" description="BCAS3" evidence="2">
    <location>
        <begin position="637"/>
        <end position="787"/>
    </location>
</feature>
<dbReference type="GO" id="GO:0042594">
    <property type="term" value="P:response to starvation"/>
    <property type="evidence" value="ECO:0007669"/>
    <property type="project" value="TreeGrafter"/>
</dbReference>